<gene>
    <name evidence="1" type="ORF">TVY486_1104490</name>
</gene>
<organism evidence="1">
    <name type="scientific">Trypanosoma vivax (strain Y486)</name>
    <dbReference type="NCBI Taxonomy" id="1055687"/>
    <lineage>
        <taxon>Eukaryota</taxon>
        <taxon>Discoba</taxon>
        <taxon>Euglenozoa</taxon>
        <taxon>Kinetoplastea</taxon>
        <taxon>Metakinetoplastina</taxon>
        <taxon>Trypanosomatida</taxon>
        <taxon>Trypanosomatidae</taxon>
        <taxon>Trypanosoma</taxon>
        <taxon>Duttonella</taxon>
    </lineage>
</organism>
<name>G0UAX8_TRYVY</name>
<sequence>MRPPLFLSGRCFWGRLLHNRGQIQYTAVEWGNSDIPTSLLGNTYYERRFGRRSASAAVVREKEMANNSLPSLRPGDIVVRTTSSVPFSLRSRRLVDVTGICTSYFNASERNPRARCKVDDVIQSMHLYDGHEIPELYSSAAENVQLVRKIAEGCQIAAAGTLCLEPVIKDGNVVSVRLKRR</sequence>
<accession>G0UAX8</accession>
<dbReference type="EMBL" id="HE573027">
    <property type="protein sequence ID" value="CCC52965.1"/>
    <property type="molecule type" value="Genomic_DNA"/>
</dbReference>
<dbReference type="VEuPathDB" id="TriTrypDB:TvY486_1104490"/>
<reference evidence="1" key="1">
    <citation type="journal article" date="2012" name="Proc. Natl. Acad. Sci. U.S.A.">
        <title>Antigenic diversity is generated by distinct evolutionary mechanisms in African trypanosome species.</title>
        <authorList>
            <person name="Jackson A.P."/>
            <person name="Berry A."/>
            <person name="Aslett M."/>
            <person name="Allison H.C."/>
            <person name="Burton P."/>
            <person name="Vavrova-Anderson J."/>
            <person name="Brown R."/>
            <person name="Browne H."/>
            <person name="Corton N."/>
            <person name="Hauser H."/>
            <person name="Gamble J."/>
            <person name="Gilderthorp R."/>
            <person name="Marcello L."/>
            <person name="McQuillan J."/>
            <person name="Otto T.D."/>
            <person name="Quail M.A."/>
            <person name="Sanders M.J."/>
            <person name="van Tonder A."/>
            <person name="Ginger M.L."/>
            <person name="Field M.C."/>
            <person name="Barry J.D."/>
            <person name="Hertz-Fowler C."/>
            <person name="Berriman M."/>
        </authorList>
    </citation>
    <scope>NUCLEOTIDE SEQUENCE</scope>
    <source>
        <strain evidence="1">Y486</strain>
    </source>
</reference>
<dbReference type="AlphaFoldDB" id="G0UAX8"/>
<evidence type="ECO:0000313" key="1">
    <source>
        <dbReference type="EMBL" id="CCC52965.1"/>
    </source>
</evidence>
<proteinExistence type="predicted"/>
<protein>
    <submittedName>
        <fullName evidence="1">Uncharacterized protein</fullName>
    </submittedName>
</protein>